<reference evidence="2" key="1">
    <citation type="submission" date="2020-10" db="EMBL/GenBank/DDBJ databases">
        <authorList>
            <person name="Hahn C.J."/>
            <person name="Laso-Perez R."/>
            <person name="Vulcano F."/>
            <person name="Vaziourakis K.-M."/>
            <person name="Stokke R."/>
            <person name="Steen I.H."/>
            <person name="Teske A."/>
            <person name="Boetius A."/>
            <person name="Liebeke M."/>
            <person name="Amann R."/>
            <person name="Knittel K."/>
        </authorList>
    </citation>
    <scope>NUCLEOTIDE SEQUENCE</scope>
    <source>
        <strain evidence="2">Gfbio:e3339647-f889-4370-9287-4fb5cb688e4c:AG392O15_GoMArc1</strain>
    </source>
</reference>
<organism evidence="2 3">
    <name type="scientific">Candidatus Argoarchaeum ethanivorans</name>
    <dbReference type="NCBI Taxonomy" id="2608793"/>
    <lineage>
        <taxon>Archaea</taxon>
        <taxon>Methanobacteriati</taxon>
        <taxon>Methanobacteriota</taxon>
        <taxon>Stenosarchaea group</taxon>
        <taxon>Methanomicrobia</taxon>
        <taxon>Methanosarcinales</taxon>
        <taxon>Methanosarcinales incertae sedis</taxon>
        <taxon>GOM Arc I cluster</taxon>
        <taxon>Candidatus Argoarchaeum</taxon>
    </lineage>
</organism>
<dbReference type="Proteomes" id="UP000610373">
    <property type="component" value="Unassembled WGS sequence"/>
</dbReference>
<proteinExistence type="predicted"/>
<comment type="caution">
    <text evidence="2">The sequence shown here is derived from an EMBL/GenBank/DDBJ whole genome shotgun (WGS) entry which is preliminary data.</text>
</comment>
<dbReference type="EMBL" id="CAJHIO010000044">
    <property type="protein sequence ID" value="CAD6493880.1"/>
    <property type="molecule type" value="Genomic_DNA"/>
</dbReference>
<evidence type="ECO:0000313" key="3">
    <source>
        <dbReference type="Proteomes" id="UP000610373"/>
    </source>
</evidence>
<dbReference type="PANTHER" id="PTHR33408:SF2">
    <property type="entry name" value="TRANSPOSASE DDE DOMAIN-CONTAINING PROTEIN"/>
    <property type="match status" value="1"/>
</dbReference>
<dbReference type="GO" id="GO:0006313">
    <property type="term" value="P:DNA transposition"/>
    <property type="evidence" value="ECO:0007669"/>
    <property type="project" value="InterPro"/>
</dbReference>
<feature type="domain" description="Transposase IS4-like" evidence="1">
    <location>
        <begin position="4"/>
        <end position="107"/>
    </location>
</feature>
<evidence type="ECO:0000259" key="1">
    <source>
        <dbReference type="Pfam" id="PF01609"/>
    </source>
</evidence>
<dbReference type="GO" id="GO:0003677">
    <property type="term" value="F:DNA binding"/>
    <property type="evidence" value="ECO:0007669"/>
    <property type="project" value="InterPro"/>
</dbReference>
<dbReference type="GO" id="GO:0004803">
    <property type="term" value="F:transposase activity"/>
    <property type="evidence" value="ECO:0007669"/>
    <property type="project" value="InterPro"/>
</dbReference>
<accession>A0A811TDL0</accession>
<evidence type="ECO:0000313" key="2">
    <source>
        <dbReference type="EMBL" id="CAD6493880.1"/>
    </source>
</evidence>
<dbReference type="InterPro" id="IPR002559">
    <property type="entry name" value="Transposase_11"/>
</dbReference>
<dbReference type="Pfam" id="PF01609">
    <property type="entry name" value="DDE_Tnp_1"/>
    <property type="match status" value="1"/>
</dbReference>
<sequence length="154" mass="17795">MENKKKRNELSYNPQITVDHDSGIIVANDVTQDCTDHNQLQPQIEMTEENVDKLPEGTKIGVDNGYFTGSNLRYLEKMGLNGYIPDANLAKEMKGKKQKNNPYSKNKFEYDEKRDCFICPNEEVLIKKGEYEYNGKIQYKYYGANCGECPFRVD</sequence>
<protein>
    <recommendedName>
        <fullName evidence="1">Transposase IS4-like domain-containing protein</fullName>
    </recommendedName>
</protein>
<gene>
    <name evidence="2" type="ORF">CHKLHMKO_00561</name>
</gene>
<dbReference type="AlphaFoldDB" id="A0A811TDL0"/>
<dbReference type="PANTHER" id="PTHR33408">
    <property type="entry name" value="TRANSPOSASE"/>
    <property type="match status" value="1"/>
</dbReference>
<name>A0A811TDL0_9EURY</name>